<dbReference type="EMBL" id="WPIK01000002">
    <property type="protein sequence ID" value="MVN20478.1"/>
    <property type="molecule type" value="Genomic_DNA"/>
</dbReference>
<sequence>MKHLLKIWFLAALVLTIVSCKKDFLDQPPLDVLSTAGNLSSTNELRLYVNQFYEQLPGQPGVTGGAGIAFDDANSDNMIFTNVNTRLNGGLALSNATAISEYTVIRSINYFLENYKHATGDQTLINQYLGEAKFFRAYFYFNLVKKYGPVTWVNHVLTADQEMTQVPRDSRLLVIDSVLADLDRAVTLLPAVSNSATMRVHKDVALTLKSRVALYEATWEKYHKAKGDPFWAKEVTDAKIKDYFTQAKVAASTVMSSGRWAVSTTGKPLVDYANLFITKDLSADREVMLWRKYNVNDNIGHSVSKYLSTDGGDIGLTLSLVDDYLTRTGTPFTGQLRTQIQSVYANELMADKRDPRLSQTAGIPGDPLRPGVVVPPFPPINQSGFNRSTTGFPLHKYIEYTDVSATSDDFKSSAPAIQFRYAEVLLNFAEAVAELGEDPNQIKTALQPLRDRAGMPGVDFDREYNTDPGYPFKNLDKVLQCVRRERRVEFAAEGSRLDDIMRWAAADVLIAGKRPLGVLFVGSNISNENKTTGFYKDALLYYDTPPAGKSINFYLTGTPGDAQRYMDPYKNTLPAGYGFNLGRDYLLPIQDRMLQLTAGKWTQNPGW</sequence>
<accession>A0A7K1ST37</accession>
<dbReference type="InterPro" id="IPR011990">
    <property type="entry name" value="TPR-like_helical_dom_sf"/>
</dbReference>
<keyword evidence="9" id="KW-1185">Reference proteome</keyword>
<evidence type="ECO:0000256" key="1">
    <source>
        <dbReference type="ARBA" id="ARBA00004442"/>
    </source>
</evidence>
<feature type="domain" description="RagB/SusD" evidence="6">
    <location>
        <begin position="290"/>
        <end position="607"/>
    </location>
</feature>
<evidence type="ECO:0000313" key="9">
    <source>
        <dbReference type="Proteomes" id="UP000462014"/>
    </source>
</evidence>
<dbReference type="AlphaFoldDB" id="A0A7K1ST37"/>
<gene>
    <name evidence="8" type="ORF">GO621_02880</name>
</gene>
<dbReference type="Pfam" id="PF07980">
    <property type="entry name" value="SusD_RagB"/>
    <property type="match status" value="1"/>
</dbReference>
<keyword evidence="5" id="KW-0998">Cell outer membrane</keyword>
<evidence type="ECO:0000259" key="7">
    <source>
        <dbReference type="Pfam" id="PF14322"/>
    </source>
</evidence>
<comment type="similarity">
    <text evidence="2">Belongs to the SusD family.</text>
</comment>
<evidence type="ECO:0000256" key="2">
    <source>
        <dbReference type="ARBA" id="ARBA00006275"/>
    </source>
</evidence>
<organism evidence="8 9">
    <name type="scientific">Mucilaginibacter arboris</name>
    <dbReference type="NCBI Taxonomy" id="2682090"/>
    <lineage>
        <taxon>Bacteria</taxon>
        <taxon>Pseudomonadati</taxon>
        <taxon>Bacteroidota</taxon>
        <taxon>Sphingobacteriia</taxon>
        <taxon>Sphingobacteriales</taxon>
        <taxon>Sphingobacteriaceae</taxon>
        <taxon>Mucilaginibacter</taxon>
    </lineage>
</organism>
<dbReference type="RefSeq" id="WP_157564013.1">
    <property type="nucleotide sequence ID" value="NZ_WPIK01000002.1"/>
</dbReference>
<comment type="caution">
    <text evidence="8">The sequence shown here is derived from an EMBL/GenBank/DDBJ whole genome shotgun (WGS) entry which is preliminary data.</text>
</comment>
<evidence type="ECO:0000256" key="3">
    <source>
        <dbReference type="ARBA" id="ARBA00022729"/>
    </source>
</evidence>
<evidence type="ECO:0000313" key="8">
    <source>
        <dbReference type="EMBL" id="MVN20478.1"/>
    </source>
</evidence>
<keyword evidence="4" id="KW-0472">Membrane</keyword>
<dbReference type="Pfam" id="PF14322">
    <property type="entry name" value="SusD-like_3"/>
    <property type="match status" value="1"/>
</dbReference>
<proteinExistence type="inferred from homology"/>
<name>A0A7K1ST37_9SPHI</name>
<evidence type="ECO:0000259" key="6">
    <source>
        <dbReference type="Pfam" id="PF07980"/>
    </source>
</evidence>
<feature type="domain" description="SusD-like N-terminal" evidence="7">
    <location>
        <begin position="99"/>
        <end position="214"/>
    </location>
</feature>
<evidence type="ECO:0000256" key="4">
    <source>
        <dbReference type="ARBA" id="ARBA00023136"/>
    </source>
</evidence>
<dbReference type="InterPro" id="IPR033985">
    <property type="entry name" value="SusD-like_N"/>
</dbReference>
<dbReference type="GO" id="GO:0009279">
    <property type="term" value="C:cell outer membrane"/>
    <property type="evidence" value="ECO:0007669"/>
    <property type="project" value="UniProtKB-SubCell"/>
</dbReference>
<dbReference type="Gene3D" id="1.25.40.390">
    <property type="match status" value="1"/>
</dbReference>
<dbReference type="PROSITE" id="PS51257">
    <property type="entry name" value="PROKAR_LIPOPROTEIN"/>
    <property type="match status" value="1"/>
</dbReference>
<evidence type="ECO:0000256" key="5">
    <source>
        <dbReference type="ARBA" id="ARBA00023237"/>
    </source>
</evidence>
<reference evidence="8 9" key="1">
    <citation type="submission" date="2019-12" db="EMBL/GenBank/DDBJ databases">
        <title>Mucilaginibacter sp. HMF7410 genome sequencing and assembly.</title>
        <authorList>
            <person name="Kang H."/>
            <person name="Cha I."/>
            <person name="Kim H."/>
            <person name="Joh K."/>
        </authorList>
    </citation>
    <scope>NUCLEOTIDE SEQUENCE [LARGE SCALE GENOMIC DNA]</scope>
    <source>
        <strain evidence="8 9">HMF7410</strain>
    </source>
</reference>
<protein>
    <submittedName>
        <fullName evidence="8">RagB/SusD family nutrient uptake outer membrane protein</fullName>
    </submittedName>
</protein>
<keyword evidence="3" id="KW-0732">Signal</keyword>
<dbReference type="SUPFAM" id="SSF48452">
    <property type="entry name" value="TPR-like"/>
    <property type="match status" value="1"/>
</dbReference>
<dbReference type="Proteomes" id="UP000462014">
    <property type="component" value="Unassembled WGS sequence"/>
</dbReference>
<dbReference type="InterPro" id="IPR012944">
    <property type="entry name" value="SusD_RagB_dom"/>
</dbReference>
<comment type="subcellular location">
    <subcellularLocation>
        <location evidence="1">Cell outer membrane</location>
    </subcellularLocation>
</comment>